<evidence type="ECO:0000313" key="2">
    <source>
        <dbReference type="Proteomes" id="UP001232973"/>
    </source>
</evidence>
<evidence type="ECO:0000313" key="1">
    <source>
        <dbReference type="EMBL" id="MDQ0190080.1"/>
    </source>
</evidence>
<dbReference type="Proteomes" id="UP001232973">
    <property type="component" value="Unassembled WGS sequence"/>
</dbReference>
<dbReference type="EMBL" id="JAUSTP010000014">
    <property type="protein sequence ID" value="MDQ0190080.1"/>
    <property type="molecule type" value="Genomic_DNA"/>
</dbReference>
<accession>A0ABT9XIF9</accession>
<sequence length="79" mass="8904">MWTNRRRHWTSSVQFYRSQSQRLWCVERQIDAQDDLQLLKNDSSLLLSLTAILPSIEPRIEVNAGPPKPSLGAAADGVA</sequence>
<organism evidence="1 2">
    <name type="scientific">Alicyclobacillus cycloheptanicus</name>
    <dbReference type="NCBI Taxonomy" id="1457"/>
    <lineage>
        <taxon>Bacteria</taxon>
        <taxon>Bacillati</taxon>
        <taxon>Bacillota</taxon>
        <taxon>Bacilli</taxon>
        <taxon>Bacillales</taxon>
        <taxon>Alicyclobacillaceae</taxon>
        <taxon>Alicyclobacillus</taxon>
    </lineage>
</organism>
<reference evidence="1 2" key="1">
    <citation type="submission" date="2023-07" db="EMBL/GenBank/DDBJ databases">
        <title>Genomic Encyclopedia of Type Strains, Phase IV (KMG-IV): sequencing the most valuable type-strain genomes for metagenomic binning, comparative biology and taxonomic classification.</title>
        <authorList>
            <person name="Goeker M."/>
        </authorList>
    </citation>
    <scope>NUCLEOTIDE SEQUENCE [LARGE SCALE GENOMIC DNA]</scope>
    <source>
        <strain evidence="1 2">DSM 4006</strain>
    </source>
</reference>
<protein>
    <submittedName>
        <fullName evidence="1">Uncharacterized protein</fullName>
    </submittedName>
</protein>
<name>A0ABT9XIF9_9BACL</name>
<keyword evidence="2" id="KW-1185">Reference proteome</keyword>
<comment type="caution">
    <text evidence="1">The sequence shown here is derived from an EMBL/GenBank/DDBJ whole genome shotgun (WGS) entry which is preliminary data.</text>
</comment>
<proteinExistence type="predicted"/>
<gene>
    <name evidence="1" type="ORF">J2S03_001943</name>
</gene>